<reference evidence="2 3" key="1">
    <citation type="submission" date="2018-03" db="EMBL/GenBank/DDBJ databases">
        <title>The draft genome of Sphingosinicella sp. GL-C-18.</title>
        <authorList>
            <person name="Liu L."/>
            <person name="Li L."/>
            <person name="Liang L."/>
            <person name="Zhang X."/>
            <person name="Wang T."/>
        </authorList>
    </citation>
    <scope>NUCLEOTIDE SEQUENCE [LARGE SCALE GENOMIC DNA]</scope>
    <source>
        <strain evidence="2 3">GL-C-18</strain>
    </source>
</reference>
<evidence type="ECO:0000256" key="1">
    <source>
        <dbReference type="SAM" id="MobiDB-lite"/>
    </source>
</evidence>
<dbReference type="SUPFAM" id="SSF46785">
    <property type="entry name" value="Winged helix' DNA-binding domain"/>
    <property type="match status" value="1"/>
</dbReference>
<dbReference type="OrthoDB" id="7573180at2"/>
<accession>A0A2P7QVN5</accession>
<dbReference type="Gene3D" id="1.10.10.10">
    <property type="entry name" value="Winged helix-like DNA-binding domain superfamily/Winged helix DNA-binding domain"/>
    <property type="match status" value="1"/>
</dbReference>
<organism evidence="2 3">
    <name type="scientific">Allosphingosinicella deserti</name>
    <dbReference type="NCBI Taxonomy" id="2116704"/>
    <lineage>
        <taxon>Bacteria</taxon>
        <taxon>Pseudomonadati</taxon>
        <taxon>Pseudomonadota</taxon>
        <taxon>Alphaproteobacteria</taxon>
        <taxon>Sphingomonadales</taxon>
        <taxon>Sphingomonadaceae</taxon>
        <taxon>Allosphingosinicella</taxon>
    </lineage>
</organism>
<dbReference type="EMBL" id="PXYI01000002">
    <property type="protein sequence ID" value="PSJ42035.1"/>
    <property type="molecule type" value="Genomic_DNA"/>
</dbReference>
<dbReference type="Gene3D" id="3.30.1490.190">
    <property type="match status" value="1"/>
</dbReference>
<comment type="caution">
    <text evidence="2">The sequence shown here is derived from an EMBL/GenBank/DDBJ whole genome shotgun (WGS) entry which is preliminary data.</text>
</comment>
<feature type="compositionally biased region" description="Low complexity" evidence="1">
    <location>
        <begin position="9"/>
        <end position="19"/>
    </location>
</feature>
<dbReference type="Proteomes" id="UP000241167">
    <property type="component" value="Unassembled WGS sequence"/>
</dbReference>
<proteinExistence type="predicted"/>
<name>A0A2P7QVN5_9SPHN</name>
<dbReference type="RefSeq" id="WP_106512203.1">
    <property type="nucleotide sequence ID" value="NZ_PXYI01000002.1"/>
</dbReference>
<keyword evidence="3" id="KW-1185">Reference proteome</keyword>
<protein>
    <submittedName>
        <fullName evidence="2">Uncharacterized protein</fullName>
    </submittedName>
</protein>
<evidence type="ECO:0000313" key="2">
    <source>
        <dbReference type="EMBL" id="PSJ42035.1"/>
    </source>
</evidence>
<feature type="region of interest" description="Disordered" evidence="1">
    <location>
        <begin position="1"/>
        <end position="26"/>
    </location>
</feature>
<dbReference type="InterPro" id="IPR043135">
    <property type="entry name" value="Fur_C"/>
</dbReference>
<dbReference type="InterPro" id="IPR036388">
    <property type="entry name" value="WH-like_DNA-bd_sf"/>
</dbReference>
<sequence>MLHDHHAPHASQSHAQEAQTTIPSRPLHASDIDEALRTPIRALPFEAYLSQGEAAGLRWSLHRQDVLRVLWDSDRPIGAYEIAQSLGADGVPKHPTIIYRCLRALEDARLVIPVISWKRFVISPDPAAACWGLLLCKHCRRHLAVDLTAQQARLNTRLAGRGFQPRAVSVEAEGLCNACQVH</sequence>
<gene>
    <name evidence="2" type="ORF">C7I55_07230</name>
</gene>
<dbReference type="InterPro" id="IPR036390">
    <property type="entry name" value="WH_DNA-bd_sf"/>
</dbReference>
<evidence type="ECO:0000313" key="3">
    <source>
        <dbReference type="Proteomes" id="UP000241167"/>
    </source>
</evidence>
<dbReference type="AlphaFoldDB" id="A0A2P7QVN5"/>